<proteinExistence type="predicted"/>
<reference evidence="1 2" key="1">
    <citation type="journal article" date="2024" name="BMC Genomics">
        <title>Genome assembly of redclaw crayfish (Cherax quadricarinatus) provides insights into its immune adaptation and hypoxia tolerance.</title>
        <authorList>
            <person name="Liu Z."/>
            <person name="Zheng J."/>
            <person name="Li H."/>
            <person name="Fang K."/>
            <person name="Wang S."/>
            <person name="He J."/>
            <person name="Zhou D."/>
            <person name="Weng S."/>
            <person name="Chi M."/>
            <person name="Gu Z."/>
            <person name="He J."/>
            <person name="Li F."/>
            <person name="Wang M."/>
        </authorList>
    </citation>
    <scope>NUCLEOTIDE SEQUENCE [LARGE SCALE GENOMIC DNA]</scope>
    <source>
        <strain evidence="1">ZL_2023a</strain>
    </source>
</reference>
<sequence length="540" mass="61150">RTCVTDGDTLGFKLTVARKTMPPRRQPRGLLWSCINSTSKMVLAQTLSSPHPQQEVITRELLNRYIPPLLIQDVLNSVLRRLATHHSALASHSVVSSLLNILLHPQITDLQLADLSYIGSVELETLDKVELTLMNLLPSMTQLTQLNLSTHHYKITLPSCSSGILQILGRSCPNLKRLNLNNNNRVTGEGLLHLYPTEHQAGCINLEELFLQDCSIDAEDVAMLIHCFPNLQLVGYKELGTSLQILKSQPKKFGRKTRRRTLYEYSLKLTHVDNTLSRVQKCDGEIVDFICEACPNIENLKVRVCDKDVGKLRKLHKLKHLELRFYTGLHHPIESSTISYFKSHGSHLASLTIFCNHLYSNHVQIIAEHCFNLTKLFLHANVAVADRCLASCVSKLQKLEVLNLRLGHDELIVSPRACELVCFLLSEAYLLQELYLLVRCHGVHDFFITTLLHTNPLLHLKVLIADAPRRTLSAPMLELTIDTAWLLINSCQHLHLLGNLICWNVTPEEVEALKSVSRSRNYSLKVIYSHSNKLNDKMNV</sequence>
<accession>A0AAW0WYF7</accession>
<dbReference type="EMBL" id="JARKIK010000043">
    <property type="protein sequence ID" value="KAK8737147.1"/>
    <property type="molecule type" value="Genomic_DNA"/>
</dbReference>
<name>A0AAW0WYF7_CHEQU</name>
<dbReference type="SUPFAM" id="SSF52047">
    <property type="entry name" value="RNI-like"/>
    <property type="match status" value="1"/>
</dbReference>
<protein>
    <submittedName>
        <fullName evidence="1">Uncharacterized protein</fullName>
    </submittedName>
</protein>
<dbReference type="Gene3D" id="3.80.10.10">
    <property type="entry name" value="Ribonuclease Inhibitor"/>
    <property type="match status" value="2"/>
</dbReference>
<feature type="non-terminal residue" evidence="1">
    <location>
        <position position="1"/>
    </location>
</feature>
<organism evidence="1 2">
    <name type="scientific">Cherax quadricarinatus</name>
    <name type="common">Australian red claw crayfish</name>
    <dbReference type="NCBI Taxonomy" id="27406"/>
    <lineage>
        <taxon>Eukaryota</taxon>
        <taxon>Metazoa</taxon>
        <taxon>Ecdysozoa</taxon>
        <taxon>Arthropoda</taxon>
        <taxon>Crustacea</taxon>
        <taxon>Multicrustacea</taxon>
        <taxon>Malacostraca</taxon>
        <taxon>Eumalacostraca</taxon>
        <taxon>Eucarida</taxon>
        <taxon>Decapoda</taxon>
        <taxon>Pleocyemata</taxon>
        <taxon>Astacidea</taxon>
        <taxon>Parastacoidea</taxon>
        <taxon>Parastacidae</taxon>
        <taxon>Cherax</taxon>
    </lineage>
</organism>
<comment type="caution">
    <text evidence="1">The sequence shown here is derived from an EMBL/GenBank/DDBJ whole genome shotgun (WGS) entry which is preliminary data.</text>
</comment>
<evidence type="ECO:0000313" key="2">
    <source>
        <dbReference type="Proteomes" id="UP001445076"/>
    </source>
</evidence>
<dbReference type="Proteomes" id="UP001445076">
    <property type="component" value="Unassembled WGS sequence"/>
</dbReference>
<evidence type="ECO:0000313" key="1">
    <source>
        <dbReference type="EMBL" id="KAK8737147.1"/>
    </source>
</evidence>
<dbReference type="InterPro" id="IPR032675">
    <property type="entry name" value="LRR_dom_sf"/>
</dbReference>
<dbReference type="AlphaFoldDB" id="A0AAW0WYF7"/>
<keyword evidence="2" id="KW-1185">Reference proteome</keyword>
<gene>
    <name evidence="1" type="ORF">OTU49_004815</name>
</gene>